<reference evidence="3" key="1">
    <citation type="journal article" date="2020" name="bioRxiv">
        <title>A rank-normalized archaeal taxonomy based on genome phylogeny resolves widespread incomplete and uneven classifications.</title>
        <authorList>
            <person name="Rinke C."/>
            <person name="Chuvochina M."/>
            <person name="Mussig A.J."/>
            <person name="Chaumeil P.-A."/>
            <person name="Waite D.W."/>
            <person name="Whitman W.B."/>
            <person name="Parks D.H."/>
            <person name="Hugenholtz P."/>
        </authorList>
    </citation>
    <scope>NUCLEOTIDE SEQUENCE [LARGE SCALE GENOMIC DNA]</scope>
</reference>
<keyword evidence="1" id="KW-0812">Transmembrane</keyword>
<accession>A0A7J4IUS2</accession>
<keyword evidence="1" id="KW-1133">Transmembrane helix</keyword>
<evidence type="ECO:0000313" key="3">
    <source>
        <dbReference type="Proteomes" id="UP000565078"/>
    </source>
</evidence>
<organism evidence="2 3">
    <name type="scientific">Candidatus Iainarchaeum sp</name>
    <dbReference type="NCBI Taxonomy" id="3101447"/>
    <lineage>
        <taxon>Archaea</taxon>
        <taxon>Candidatus Iainarchaeota</taxon>
        <taxon>Candidatus Iainarchaeia</taxon>
        <taxon>Candidatus Iainarchaeales</taxon>
        <taxon>Candidatus Iainarchaeaceae</taxon>
        <taxon>Candidatus Iainarchaeum</taxon>
    </lineage>
</organism>
<evidence type="ECO:0000313" key="2">
    <source>
        <dbReference type="EMBL" id="HIH09288.1"/>
    </source>
</evidence>
<protein>
    <submittedName>
        <fullName evidence="2">Uncharacterized protein</fullName>
    </submittedName>
</protein>
<dbReference type="Proteomes" id="UP000565078">
    <property type="component" value="Unassembled WGS sequence"/>
</dbReference>
<gene>
    <name evidence="2" type="ORF">HA254_01320</name>
</gene>
<feature type="transmembrane region" description="Helical" evidence="1">
    <location>
        <begin position="772"/>
        <end position="788"/>
    </location>
</feature>
<name>A0A7J4IUS2_9ARCH</name>
<comment type="caution">
    <text evidence="2">The sequence shown here is derived from an EMBL/GenBank/DDBJ whole genome shotgun (WGS) entry which is preliminary data.</text>
</comment>
<evidence type="ECO:0000256" key="1">
    <source>
        <dbReference type="SAM" id="Phobius"/>
    </source>
</evidence>
<dbReference type="EMBL" id="DUGC01000028">
    <property type="protein sequence ID" value="HIH09288.1"/>
    <property type="molecule type" value="Genomic_DNA"/>
</dbReference>
<proteinExistence type="predicted"/>
<keyword evidence="1" id="KW-0472">Membrane</keyword>
<sequence length="797" mass="87315">MLPDTWHKLTFAIGTQNIYDFAYVDFFANEGSDQGDMFSQVINSLPWKFILDELSDKYNPVKDLYYSLTKNQLRNETENLAFYLTGPQECVGCSMVLRSDDLTRFRPFFFMDNQKIVSYILEDTVSDKAKEKGQTLIMFGHHTNLEGQSGNEKGEPIDLVRAVNGDSGTKTCQQAIESLQFGGVNIGKALPAAITKKGRLGAVLGGMESITYGMFFWAGIFSTAAVQIVIAPQLQDCIDVDEGYYAHYFVPVKKETDKKADATVKSTDKVSSMVNRFKENYIDTFKGDKNSMTKEAAEKIGGEIDRFVKDSKSNDIVQATLRLEGMNSGQLDSAALFYFWCGKGCEINPASYKQGGTEQMRGTNDVNVGIDFAKGEITANGTPVVESPDNVRMASTNLNIPAIEIPRTLSQACIENSTEKAIQISADGIVQVLNRDLLSCLQSGVMMQTGLPLQSDRLNDAFGKLDNIVTTTHPNVRAMGDGIIAEGIPRRIADGRGATIIILANKEVKLSGSNDDSNSLGRLESLQFANGSIVVKPDGCFLAWLRHHEDGILNKDLVKGLKSSVNRELNEQTNCSEPAVNFEIKPDLASSYKTDKADKFNTALQHQGPFNVFETPTQRFVITSEPNAQGICEDHLRVVDKDSGKVTDYVGSITQTPDGFKIRANDGKEHEVKFSTKDGAPFVQLDSNKPELLTAAQGKNGSFYYDPDKGLWYAENAQLLPLIDAFREGIAAKVQPNGETTATASGNVLNLDLGGKSDSGLLNLPSLPESKLLLAIFVSMLVATFIVMQGRKKTKAK</sequence>
<dbReference type="AlphaFoldDB" id="A0A7J4IUS2"/>